<evidence type="ECO:0000256" key="2">
    <source>
        <dbReference type="ARBA" id="ARBA00023004"/>
    </source>
</evidence>
<dbReference type="Gramene" id="PUZ61956">
    <property type="protein sequence ID" value="PUZ61956"/>
    <property type="gene ID" value="GQ55_4G319700"/>
</dbReference>
<dbReference type="EMBL" id="CM009752">
    <property type="protein sequence ID" value="PUZ61956.1"/>
    <property type="molecule type" value="Genomic_DNA"/>
</dbReference>
<feature type="domain" description="Fe2OG dioxygenase" evidence="3">
    <location>
        <begin position="19"/>
        <end position="120"/>
    </location>
</feature>
<name>A0A2T7E2C2_9POAL</name>
<accession>A0A2T7E2C2</accession>
<dbReference type="Proteomes" id="UP000244336">
    <property type="component" value="Chromosome 4"/>
</dbReference>
<dbReference type="Pfam" id="PF03171">
    <property type="entry name" value="2OG-FeII_Oxy"/>
    <property type="match status" value="1"/>
</dbReference>
<dbReference type="InterPro" id="IPR044861">
    <property type="entry name" value="IPNS-like_FE2OG_OXY"/>
</dbReference>
<evidence type="ECO:0000313" key="5">
    <source>
        <dbReference type="Proteomes" id="UP000244336"/>
    </source>
</evidence>
<evidence type="ECO:0000256" key="1">
    <source>
        <dbReference type="ARBA" id="ARBA00022723"/>
    </source>
</evidence>
<dbReference type="InterPro" id="IPR005123">
    <property type="entry name" value="Oxoglu/Fe-dep_dioxygenase_dom"/>
</dbReference>
<gene>
    <name evidence="4" type="ORF">GQ55_4G319700</name>
</gene>
<organism evidence="4 5">
    <name type="scientific">Panicum hallii var. hallii</name>
    <dbReference type="NCBI Taxonomy" id="1504633"/>
    <lineage>
        <taxon>Eukaryota</taxon>
        <taxon>Viridiplantae</taxon>
        <taxon>Streptophyta</taxon>
        <taxon>Embryophyta</taxon>
        <taxon>Tracheophyta</taxon>
        <taxon>Spermatophyta</taxon>
        <taxon>Magnoliopsida</taxon>
        <taxon>Liliopsida</taxon>
        <taxon>Poales</taxon>
        <taxon>Poaceae</taxon>
        <taxon>PACMAD clade</taxon>
        <taxon>Panicoideae</taxon>
        <taxon>Panicodae</taxon>
        <taxon>Paniceae</taxon>
        <taxon>Panicinae</taxon>
        <taxon>Panicum</taxon>
        <taxon>Panicum sect. Panicum</taxon>
    </lineage>
</organism>
<dbReference type="InterPro" id="IPR027443">
    <property type="entry name" value="IPNS-like_sf"/>
</dbReference>
<keyword evidence="2" id="KW-0408">Iron</keyword>
<evidence type="ECO:0000313" key="4">
    <source>
        <dbReference type="EMBL" id="PUZ61956.1"/>
    </source>
</evidence>
<keyword evidence="5" id="KW-1185">Reference proteome</keyword>
<reference evidence="4 5" key="1">
    <citation type="submission" date="2018-04" db="EMBL/GenBank/DDBJ databases">
        <title>WGS assembly of Panicum hallii var. hallii HAL2.</title>
        <authorList>
            <person name="Lovell J."/>
            <person name="Jenkins J."/>
            <person name="Lowry D."/>
            <person name="Mamidi S."/>
            <person name="Sreedasyam A."/>
            <person name="Weng X."/>
            <person name="Barry K."/>
            <person name="Bonette J."/>
            <person name="Campitelli B."/>
            <person name="Daum C."/>
            <person name="Gordon S."/>
            <person name="Gould B."/>
            <person name="Lipzen A."/>
            <person name="MacQueen A."/>
            <person name="Palacio-Mejia J."/>
            <person name="Plott C."/>
            <person name="Shakirov E."/>
            <person name="Shu S."/>
            <person name="Yoshinaga Y."/>
            <person name="Zane M."/>
            <person name="Rokhsar D."/>
            <person name="Grimwood J."/>
            <person name="Schmutz J."/>
            <person name="Juenger T."/>
        </authorList>
    </citation>
    <scope>NUCLEOTIDE SEQUENCE [LARGE SCALE GENOMIC DNA]</scope>
    <source>
        <strain evidence="5">cv. HAL2</strain>
    </source>
</reference>
<dbReference type="PANTHER" id="PTHR47991">
    <property type="entry name" value="OXOGLUTARATE/IRON-DEPENDENT DIOXYGENASE"/>
    <property type="match status" value="1"/>
</dbReference>
<dbReference type="AlphaFoldDB" id="A0A2T7E2C2"/>
<dbReference type="Gene3D" id="2.60.120.330">
    <property type="entry name" value="B-lactam Antibiotic, Isopenicillin N Synthase, Chain"/>
    <property type="match status" value="1"/>
</dbReference>
<dbReference type="PROSITE" id="PS51471">
    <property type="entry name" value="FE2OG_OXY"/>
    <property type="match status" value="1"/>
</dbReference>
<dbReference type="OrthoDB" id="288590at2759"/>
<dbReference type="STRING" id="1504633.A0A2T7E2C2"/>
<protein>
    <recommendedName>
        <fullName evidence="3">Fe2OG dioxygenase domain-containing protein</fullName>
    </recommendedName>
</protein>
<keyword evidence="1" id="KW-0479">Metal-binding</keyword>
<proteinExistence type="predicted"/>
<sequence length="169" mass="19141">MAKLLELDDDYFGDQFGVEADTYARFSYYPPCPRPEFVFGLKPHSDGSFITLLMVDSSIGGLQVLRDGAWYGVPTKRHTLIINLGDQMEIMSDGTFKSPVHRVVTNAEKERLSVALFYSVDPEREIQPAGKLVDENHPALYKKVKIKEYIAGFYEHFSQGKMVIETAKI</sequence>
<dbReference type="InterPro" id="IPR050295">
    <property type="entry name" value="Plant_2OG-oxidoreductases"/>
</dbReference>
<evidence type="ECO:0000259" key="3">
    <source>
        <dbReference type="PROSITE" id="PS51471"/>
    </source>
</evidence>
<dbReference type="SUPFAM" id="SSF51197">
    <property type="entry name" value="Clavaminate synthase-like"/>
    <property type="match status" value="1"/>
</dbReference>
<dbReference type="GO" id="GO:0046872">
    <property type="term" value="F:metal ion binding"/>
    <property type="evidence" value="ECO:0007669"/>
    <property type="project" value="UniProtKB-KW"/>
</dbReference>